<evidence type="ECO:0000259" key="3">
    <source>
        <dbReference type="PROSITE" id="PS50103"/>
    </source>
</evidence>
<feature type="compositionally biased region" description="Low complexity" evidence="2">
    <location>
        <begin position="1087"/>
        <end position="1114"/>
    </location>
</feature>
<feature type="domain" description="C3H1-type" evidence="3">
    <location>
        <begin position="715"/>
        <end position="742"/>
    </location>
</feature>
<keyword evidence="1" id="KW-0862">Zinc</keyword>
<evidence type="ECO:0000256" key="1">
    <source>
        <dbReference type="PROSITE-ProRule" id="PRU00723"/>
    </source>
</evidence>
<feature type="region of interest" description="Disordered" evidence="2">
    <location>
        <begin position="275"/>
        <end position="314"/>
    </location>
</feature>
<dbReference type="VEuPathDB" id="TriTrypDB:LdBPK_220570.1"/>
<feature type="zinc finger region" description="C3H1-type" evidence="1">
    <location>
        <begin position="715"/>
        <end position="742"/>
    </location>
</feature>
<evidence type="ECO:0000256" key="2">
    <source>
        <dbReference type="SAM" id="MobiDB-lite"/>
    </source>
</evidence>
<feature type="region of interest" description="Disordered" evidence="2">
    <location>
        <begin position="121"/>
        <end position="140"/>
    </location>
</feature>
<feature type="compositionally biased region" description="Polar residues" evidence="2">
    <location>
        <begin position="50"/>
        <end position="61"/>
    </location>
</feature>
<reference evidence="4 5" key="1">
    <citation type="journal article" date="2018" name="Sci. Rep.">
        <title>A complete Leishmania donovani reference genome identifies novel genetic variations associated with virulence.</title>
        <authorList>
            <person name="Lypaczewski P."/>
            <person name="Hoshizaki J."/>
            <person name="Zhang W.-W."/>
            <person name="McCall L.-I."/>
            <person name="Torcivia-Rodriguez J."/>
            <person name="Simonyan V."/>
            <person name="Kaur A."/>
            <person name="Dewar K."/>
            <person name="Matlashewski G."/>
        </authorList>
    </citation>
    <scope>NUCLEOTIDE SEQUENCE [LARGE SCALE GENOMIC DNA]</scope>
    <source>
        <strain evidence="4 5">LdCL</strain>
    </source>
</reference>
<feature type="region of interest" description="Disordered" evidence="2">
    <location>
        <begin position="936"/>
        <end position="961"/>
    </location>
</feature>
<feature type="region of interest" description="Disordered" evidence="2">
    <location>
        <begin position="158"/>
        <end position="179"/>
    </location>
</feature>
<dbReference type="PROSITE" id="PS50103">
    <property type="entry name" value="ZF_C3H1"/>
    <property type="match status" value="2"/>
</dbReference>
<keyword evidence="1" id="KW-0479">Metal-binding</keyword>
<feature type="compositionally biased region" description="Low complexity" evidence="2">
    <location>
        <begin position="122"/>
        <end position="140"/>
    </location>
</feature>
<feature type="domain" description="C3H1-type" evidence="3">
    <location>
        <begin position="813"/>
        <end position="840"/>
    </location>
</feature>
<keyword evidence="1" id="KW-0863">Zinc-finger</keyword>
<evidence type="ECO:0000313" key="5">
    <source>
        <dbReference type="Proteomes" id="UP000274082"/>
    </source>
</evidence>
<dbReference type="PANTHER" id="PTHR37035:SF2">
    <property type="entry name" value="C3H1-TYPE DOMAIN-CONTAINING PROTEIN"/>
    <property type="match status" value="1"/>
</dbReference>
<dbReference type="EMBL" id="CP029521">
    <property type="protein sequence ID" value="AYU78773.1"/>
    <property type="molecule type" value="Genomic_DNA"/>
</dbReference>
<evidence type="ECO:0000313" key="4">
    <source>
        <dbReference type="EMBL" id="AYU78773.1"/>
    </source>
</evidence>
<dbReference type="GO" id="GO:0008270">
    <property type="term" value="F:zinc ion binding"/>
    <property type="evidence" value="ECO:0007669"/>
    <property type="project" value="UniProtKB-KW"/>
</dbReference>
<dbReference type="InterPro" id="IPR053125">
    <property type="entry name" value="RNA-bd_mRNA_stabilization_reg"/>
</dbReference>
<dbReference type="InterPro" id="IPR000571">
    <property type="entry name" value="Znf_CCCH"/>
</dbReference>
<dbReference type="PANTHER" id="PTHR37035">
    <property type="entry name" value="C3H1-TYPE DOMAIN-CONTAINING PROTEIN-RELATED"/>
    <property type="match status" value="1"/>
</dbReference>
<feature type="compositionally biased region" description="Polar residues" evidence="2">
    <location>
        <begin position="1013"/>
        <end position="1038"/>
    </location>
</feature>
<dbReference type="VEuPathDB" id="TriTrypDB:LDHU3_22.1000"/>
<protein>
    <recommendedName>
        <fullName evidence="3">C3H1-type domain-containing protein</fullName>
    </recommendedName>
</protein>
<feature type="region of interest" description="Disordered" evidence="2">
    <location>
        <begin position="1"/>
        <end position="61"/>
    </location>
</feature>
<feature type="region of interest" description="Disordered" evidence="2">
    <location>
        <begin position="217"/>
        <end position="238"/>
    </location>
</feature>
<accession>A0A3Q8IB61</accession>
<feature type="compositionally biased region" description="Polar residues" evidence="2">
    <location>
        <begin position="27"/>
        <end position="39"/>
    </location>
</feature>
<dbReference type="Proteomes" id="UP000274082">
    <property type="component" value="Chromosome 22"/>
</dbReference>
<feature type="region of interest" description="Disordered" evidence="2">
    <location>
        <begin position="1078"/>
        <end position="1114"/>
    </location>
</feature>
<organism evidence="4 5">
    <name type="scientific">Leishmania donovani</name>
    <dbReference type="NCBI Taxonomy" id="5661"/>
    <lineage>
        <taxon>Eukaryota</taxon>
        <taxon>Discoba</taxon>
        <taxon>Euglenozoa</taxon>
        <taxon>Kinetoplastea</taxon>
        <taxon>Metakinetoplastina</taxon>
        <taxon>Trypanosomatida</taxon>
        <taxon>Trypanosomatidae</taxon>
        <taxon>Leishmaniinae</taxon>
        <taxon>Leishmania</taxon>
    </lineage>
</organism>
<feature type="region of interest" description="Disordered" evidence="2">
    <location>
        <begin position="983"/>
        <end position="1039"/>
    </location>
</feature>
<name>A0A3Q8IB61_LEIDO</name>
<dbReference type="VEuPathDB" id="TriTrypDB:LdCL_220013000"/>
<feature type="zinc finger region" description="C3H1-type" evidence="1">
    <location>
        <begin position="813"/>
        <end position="840"/>
    </location>
</feature>
<feature type="compositionally biased region" description="Low complexity" evidence="2">
    <location>
        <begin position="938"/>
        <end position="957"/>
    </location>
</feature>
<gene>
    <name evidence="4" type="ORF">LdCL_220013000</name>
</gene>
<dbReference type="OrthoDB" id="265169at2759"/>
<dbReference type="AlphaFoldDB" id="A0A3Q8IB61"/>
<proteinExistence type="predicted"/>
<feature type="compositionally biased region" description="Polar residues" evidence="2">
    <location>
        <begin position="1"/>
        <end position="11"/>
    </location>
</feature>
<sequence length="1150" mass="120071">MSWWNDFSTHRNGGVVDGLPRPRQHPASDSFSTQETATQGAADHHEHHTSNANSPNKSTYVSKANLSDTSVGSGFASHEATWGTATECSDVGSLWQTTTSVCGVTESDQLGVSAAVSAYGSPALQQQQEKPPAQQEEPPAQHPLQPLLLFPTARAVEGVQSSSTKKGVRRGSGLNSDSSDAYCSGGPVGVLSFAMDYYGPSFTSGTEGFKTNAATYSRGGHASSSTHTINDDNDSVVSGDIDEAVDKDVRYEELDVGTISSLIAALQVRDAANLTDSDAPNAEDEEGKKAGRSSCAQDKPSARDSQAQADTGRGVDVTANSAAANKQQHQQHEVGHTTMIANLAPVFHDPNAGASLIASANTTQSISRRHSSNMYNNSTSGSALAHNASSSSGFYEVPLGEAPSGSVVSTSGRAGPGASPRHHINEVVPLQLTSSTLHNVLASFQSALVERSSDVQLPGTIGDLFNATGRGTSSQNGSNSSGAAGGSRLCHYGSTAQEDWGSQTSAAPATAGASVAVTACGSSGDASAVLEAPVTARNGSPVMRGRVNSVVAHKLNLDGAARRSQMQDLRGSGGFPPAAASLDSTCSSDTHTPTLSTHGRLCAPQHVYTQERAASPDSSGDCFLAHTSSSVLGMLHHHQRVTSSVTTEGFVTPHHHMRTASEVSLPAAAATYHGGSALQQRIDDRGCIAVVDPQRRKLHVPLSAIHMTKALNGRLKTPSLCLLYQLGRCRQGENCYQVHVDSAIVERLRADAKNMPCCCFQHGDSNSQVMDRTAYEGRSLGIAGQFSVPLTRVAYTAGLQRVLQDQPACAPVKASVLCRLHGQPGGCRFGADCRFVHVCCQILQSELASIMANAVAAAQQQQQQSRPANGSPLLVDLINNGLIPSSSGTMHGGASTAMMSLNNAASSVVSAADFSLSQFSQSVPASSTAVMNAFASRVPPSSQQQQSSTPPSVTMQPLPCASTLSSPSAGTYYTLTKLQPQVSQVQTPAGRPFPLQASLLGSPPSACHDHVRTLSTHSNGTYQSYASPPLAQTPNHSEVASPINMGLSMARSLNTFPASTATTAGGSGGAFPSLAQHQLSHQTTPLQRHQPSSLAQQQQQQQQQQPQRLLGLQQHQQSASQQIYVQQMNTDGSVSLVPINVMQDFGGSGV</sequence>
<keyword evidence="5" id="KW-1185">Reference proteome</keyword>